<dbReference type="GO" id="GO:0017168">
    <property type="term" value="F:5-oxoprolinase (ATP-hydrolyzing) activity"/>
    <property type="evidence" value="ECO:0007669"/>
    <property type="project" value="TreeGrafter"/>
</dbReference>
<dbReference type="PANTHER" id="PTHR11365:SF23">
    <property type="entry name" value="HYPOTHETICAL 5-OXOPROLINASE (EUROFUNG)-RELATED"/>
    <property type="match status" value="1"/>
</dbReference>
<evidence type="ECO:0000313" key="4">
    <source>
        <dbReference type="EMBL" id="TWO65514.1"/>
    </source>
</evidence>
<feature type="domain" description="Hydantoinase B/oxoprolinase" evidence="2">
    <location>
        <begin position="193"/>
        <end position="699"/>
    </location>
</feature>
<dbReference type="GO" id="GO:0005829">
    <property type="term" value="C:cytosol"/>
    <property type="evidence" value="ECO:0007669"/>
    <property type="project" value="TreeGrafter"/>
</dbReference>
<dbReference type="Pfam" id="PF05378">
    <property type="entry name" value="Hydant_A_N"/>
    <property type="match status" value="1"/>
</dbReference>
<dbReference type="OrthoDB" id="8612863at2"/>
<proteinExistence type="predicted"/>
<feature type="region of interest" description="Disordered" evidence="1">
    <location>
        <begin position="1"/>
        <end position="26"/>
    </location>
</feature>
<accession>A0A562ZEE6</accession>
<dbReference type="InterPro" id="IPR045079">
    <property type="entry name" value="Oxoprolinase-like"/>
</dbReference>
<reference evidence="4 5" key="1">
    <citation type="submission" date="2019-07" db="EMBL/GenBank/DDBJ databases">
        <title>Caenimonas sedimenti sp. nov., isolated from activated sludge.</title>
        <authorList>
            <person name="Xu J."/>
        </authorList>
    </citation>
    <scope>NUCLEOTIDE SEQUENCE [LARGE SCALE GENOMIC DNA]</scope>
    <source>
        <strain evidence="4 5">HX-9-20</strain>
    </source>
</reference>
<comment type="caution">
    <text evidence="4">The sequence shown here is derived from an EMBL/GenBank/DDBJ whole genome shotgun (WGS) entry which is preliminary data.</text>
</comment>
<dbReference type="GO" id="GO:0006749">
    <property type="term" value="P:glutathione metabolic process"/>
    <property type="evidence" value="ECO:0007669"/>
    <property type="project" value="TreeGrafter"/>
</dbReference>
<name>A0A562ZEE6_9BURK</name>
<dbReference type="AlphaFoldDB" id="A0A562ZEE6"/>
<dbReference type="EMBL" id="VOBQ01000028">
    <property type="protein sequence ID" value="TWO65514.1"/>
    <property type="molecule type" value="Genomic_DNA"/>
</dbReference>
<gene>
    <name evidence="4" type="ORF">FN976_27290</name>
</gene>
<protein>
    <submittedName>
        <fullName evidence="4">Hydantoinase B/oxoprolinase family protein</fullName>
    </submittedName>
</protein>
<dbReference type="PANTHER" id="PTHR11365">
    <property type="entry name" value="5-OXOPROLINASE RELATED"/>
    <property type="match status" value="1"/>
</dbReference>
<evidence type="ECO:0000259" key="3">
    <source>
        <dbReference type="Pfam" id="PF05378"/>
    </source>
</evidence>
<keyword evidence="5" id="KW-1185">Reference proteome</keyword>
<dbReference type="Pfam" id="PF02538">
    <property type="entry name" value="Hydantoinase_B"/>
    <property type="match status" value="1"/>
</dbReference>
<dbReference type="InterPro" id="IPR008040">
    <property type="entry name" value="Hydant_A_N"/>
</dbReference>
<dbReference type="Proteomes" id="UP000318199">
    <property type="component" value="Unassembled WGS sequence"/>
</dbReference>
<dbReference type="InterPro" id="IPR003692">
    <property type="entry name" value="Hydantoinase_B"/>
</dbReference>
<evidence type="ECO:0000256" key="1">
    <source>
        <dbReference type="SAM" id="MobiDB-lite"/>
    </source>
</evidence>
<feature type="domain" description="Hydantoinase/oxoprolinase N-terminal" evidence="3">
    <location>
        <begin position="32"/>
        <end position="137"/>
    </location>
</feature>
<evidence type="ECO:0000313" key="5">
    <source>
        <dbReference type="Proteomes" id="UP000318199"/>
    </source>
</evidence>
<sequence length="707" mass="73203">MRRRHHGPRSRPPGGRPGAAGGPGALPARPLLKSAVKRVALVCTRGFADVLTLARQNRADPYALHVPASPWLAALPPERRFEVGGRIDAHGAEVEPLDAKGLVAALKALPEPPEAIAVSLLFASRNPLHEKQVRELLVATLPHVPVHCSHEAEGPGGEYERTLAAVAAAGLDVAALVPPQQAAPGDQDSFPAQMEAIADAMQNVIAEKAFSTIVREAMDCATAIFLPDGRMVAQARTLPLLLGSLSPAVQGILAECPVNAMVPGDGYLSNDPWRGGTHLPDFILLRPVFEGGRVQALVACILHHQDVGGITPGSLPANATSVHQEGLRIPPVQLYRAGQTDPSLLRLLCTNSRTPDHLAGDLRAQWAALLHGDAALQPLLAGKVGFTAQCEAALHASEAATRAALAAAPDGDYRFVDALDGDGISHEPVRIDVVLRKRGDTLEVDLRGCAPQTRGPANASRASVWAAVSYLARMLAPQAASNDGCTAPITLKTAPGTIVNPGFPAALNARTNLVKLLANALMGAWAQALPDYMPAANAGVSVVLSLSGQRAEGTEWLFTEIIASASGGAPWGPGGSGVSTDVGNARNTPAETIEGIAPLRVERIAVRRGSGGAGEHRGGDGVVRCYRLLEGSGMISYRGERHRSVAQGATGAAAGAPGSARIERADGTVVPLPAKAQAQWHAGDRLVIETAGAGGWGLPGSAGPEIA</sequence>
<organism evidence="4 5">
    <name type="scientific">Caenimonas sedimenti</name>
    <dbReference type="NCBI Taxonomy" id="2596921"/>
    <lineage>
        <taxon>Bacteria</taxon>
        <taxon>Pseudomonadati</taxon>
        <taxon>Pseudomonadota</taxon>
        <taxon>Betaproteobacteria</taxon>
        <taxon>Burkholderiales</taxon>
        <taxon>Comamonadaceae</taxon>
        <taxon>Caenimonas</taxon>
    </lineage>
</organism>
<evidence type="ECO:0000259" key="2">
    <source>
        <dbReference type="Pfam" id="PF02538"/>
    </source>
</evidence>